<dbReference type="VEuPathDB" id="FungiDB:ACJ73_10164"/>
<dbReference type="OrthoDB" id="4203841at2759"/>
<sequence>IESFSNYLKPNEYQGEIDGVDVRWSNPAKNRLSQDAERLRVTEVDLKRVTEHFAHACAKRLKLNAVIIKSSFHDTTTNTKTNEVKTDWRHCTVTVNPGQNKAHLYITGMSIGDKAFDNANLTGESVLVKNTNIRDPNLSIGTLPPM</sequence>
<comment type="caution">
    <text evidence="1">The sequence shown here is derived from an EMBL/GenBank/DDBJ whole genome shotgun (WGS) entry which is preliminary data.</text>
</comment>
<proteinExistence type="predicted"/>
<name>A0A1J9Q069_9EURO</name>
<gene>
    <name evidence="1" type="ORF">ACJ73_10164</name>
</gene>
<organism evidence="1 2">
    <name type="scientific">Blastomyces percursus</name>
    <dbReference type="NCBI Taxonomy" id="1658174"/>
    <lineage>
        <taxon>Eukaryota</taxon>
        <taxon>Fungi</taxon>
        <taxon>Dikarya</taxon>
        <taxon>Ascomycota</taxon>
        <taxon>Pezizomycotina</taxon>
        <taxon>Eurotiomycetes</taxon>
        <taxon>Eurotiomycetidae</taxon>
        <taxon>Onygenales</taxon>
        <taxon>Ajellomycetaceae</taxon>
        <taxon>Blastomyces</taxon>
    </lineage>
</organism>
<dbReference type="AlphaFoldDB" id="A0A1J9Q069"/>
<dbReference type="EMBL" id="LGTZ01003462">
    <property type="protein sequence ID" value="OJD09655.1"/>
    <property type="molecule type" value="Genomic_DNA"/>
</dbReference>
<accession>A0A1J9Q069</accession>
<reference evidence="1 2" key="1">
    <citation type="submission" date="2015-08" db="EMBL/GenBank/DDBJ databases">
        <title>Emmonsia species relationships and genome sequence.</title>
        <authorList>
            <person name="Cuomo C.A."/>
            <person name="Schwartz I.S."/>
            <person name="Kenyon C."/>
            <person name="De Hoog G.S."/>
            <person name="Govender N.P."/>
            <person name="Botha A."/>
            <person name="Moreno L."/>
            <person name="De Vries M."/>
            <person name="Munoz J.F."/>
            <person name="Stielow J.B."/>
        </authorList>
    </citation>
    <scope>NUCLEOTIDE SEQUENCE [LARGE SCALE GENOMIC DNA]</scope>
    <source>
        <strain evidence="1 2">EI222</strain>
    </source>
</reference>
<evidence type="ECO:0000313" key="1">
    <source>
        <dbReference type="EMBL" id="OJD09655.1"/>
    </source>
</evidence>
<feature type="non-terminal residue" evidence="1">
    <location>
        <position position="1"/>
    </location>
</feature>
<keyword evidence="2" id="KW-1185">Reference proteome</keyword>
<dbReference type="Proteomes" id="UP000242791">
    <property type="component" value="Unassembled WGS sequence"/>
</dbReference>
<protein>
    <submittedName>
        <fullName evidence="1">Uncharacterized protein</fullName>
    </submittedName>
</protein>
<evidence type="ECO:0000313" key="2">
    <source>
        <dbReference type="Proteomes" id="UP000242791"/>
    </source>
</evidence>